<keyword evidence="3" id="KW-1185">Reference proteome</keyword>
<protein>
    <submittedName>
        <fullName evidence="2">Uncharacterized protein</fullName>
    </submittedName>
</protein>
<evidence type="ECO:0000256" key="1">
    <source>
        <dbReference type="SAM" id="MobiDB-lite"/>
    </source>
</evidence>
<dbReference type="Proteomes" id="UP000315295">
    <property type="component" value="Unassembled WGS sequence"/>
</dbReference>
<comment type="caution">
    <text evidence="2">The sequence shown here is derived from an EMBL/GenBank/DDBJ whole genome shotgun (WGS) entry which is preliminary data.</text>
</comment>
<organism evidence="2 3">
    <name type="scientific">Malus baccata</name>
    <name type="common">Siberian crab apple</name>
    <name type="synonym">Pyrus baccata</name>
    <dbReference type="NCBI Taxonomy" id="106549"/>
    <lineage>
        <taxon>Eukaryota</taxon>
        <taxon>Viridiplantae</taxon>
        <taxon>Streptophyta</taxon>
        <taxon>Embryophyta</taxon>
        <taxon>Tracheophyta</taxon>
        <taxon>Spermatophyta</taxon>
        <taxon>Magnoliopsida</taxon>
        <taxon>eudicotyledons</taxon>
        <taxon>Gunneridae</taxon>
        <taxon>Pentapetalae</taxon>
        <taxon>rosids</taxon>
        <taxon>fabids</taxon>
        <taxon>Rosales</taxon>
        <taxon>Rosaceae</taxon>
        <taxon>Amygdaloideae</taxon>
        <taxon>Maleae</taxon>
        <taxon>Malus</taxon>
    </lineage>
</organism>
<sequence length="84" mass="8924">MNLNSSQPYPSTASIIAEESSGKVNVHPIMLDSPLSNAFVIQMVGNQLPDAYATPKASSSPLEMTATPEVKRTQSTSPSSMDQI</sequence>
<feature type="compositionally biased region" description="Polar residues" evidence="1">
    <location>
        <begin position="73"/>
        <end position="84"/>
    </location>
</feature>
<dbReference type="AlphaFoldDB" id="A0A540KVQ1"/>
<name>A0A540KVQ1_MALBA</name>
<gene>
    <name evidence="2" type="ORF">C1H46_036140</name>
</gene>
<evidence type="ECO:0000313" key="3">
    <source>
        <dbReference type="Proteomes" id="UP000315295"/>
    </source>
</evidence>
<proteinExistence type="predicted"/>
<evidence type="ECO:0000313" key="2">
    <source>
        <dbReference type="EMBL" id="TQD78304.1"/>
    </source>
</evidence>
<reference evidence="2 3" key="1">
    <citation type="journal article" date="2019" name="G3 (Bethesda)">
        <title>Sequencing of a Wild Apple (Malus baccata) Genome Unravels the Differences Between Cultivated and Wild Apple Species Regarding Disease Resistance and Cold Tolerance.</title>
        <authorList>
            <person name="Chen X."/>
        </authorList>
    </citation>
    <scope>NUCLEOTIDE SEQUENCE [LARGE SCALE GENOMIC DNA]</scope>
    <source>
        <strain evidence="3">cv. Shandingzi</strain>
        <tissue evidence="2">Leaves</tissue>
    </source>
</reference>
<accession>A0A540KVQ1</accession>
<dbReference type="EMBL" id="VIEB01000914">
    <property type="protein sequence ID" value="TQD78304.1"/>
    <property type="molecule type" value="Genomic_DNA"/>
</dbReference>
<feature type="region of interest" description="Disordered" evidence="1">
    <location>
        <begin position="51"/>
        <end position="84"/>
    </location>
</feature>